<feature type="region of interest" description="Disordered" evidence="1">
    <location>
        <begin position="1"/>
        <end position="46"/>
    </location>
</feature>
<comment type="caution">
    <text evidence="2">The sequence shown here is derived from an EMBL/GenBank/DDBJ whole genome shotgun (WGS) entry which is preliminary data.</text>
</comment>
<evidence type="ECO:0000313" key="2">
    <source>
        <dbReference type="EMBL" id="MEE4589088.1"/>
    </source>
</evidence>
<evidence type="ECO:0000313" key="3">
    <source>
        <dbReference type="Proteomes" id="UP001354649"/>
    </source>
</evidence>
<name>A0ABD5JKX7_9ACTN</name>
<evidence type="ECO:0000256" key="1">
    <source>
        <dbReference type="SAM" id="MobiDB-lite"/>
    </source>
</evidence>
<accession>A0ABD5JKX7</accession>
<dbReference type="AlphaFoldDB" id="A0ABD5JKX7"/>
<proteinExistence type="predicted"/>
<sequence length="46" mass="4958">MSALQDSVRAANQARGEEGDEGEGREMLPKKKAPTKKASSKKRPTS</sequence>
<gene>
    <name evidence="2" type="ORF">V2K49_39615</name>
</gene>
<protein>
    <submittedName>
        <fullName evidence="2">Uncharacterized protein</fullName>
    </submittedName>
</protein>
<feature type="compositionally biased region" description="Basic residues" evidence="1">
    <location>
        <begin position="30"/>
        <end position="46"/>
    </location>
</feature>
<dbReference type="EMBL" id="JAZBJQ010000042">
    <property type="protein sequence ID" value="MEE4589088.1"/>
    <property type="molecule type" value="Genomic_DNA"/>
</dbReference>
<reference evidence="2 3" key="1">
    <citation type="submission" date="2023-11" db="EMBL/GenBank/DDBJ databases">
        <title>30 novel species of actinomycetes from the DSMZ collection.</title>
        <authorList>
            <person name="Nouioui I."/>
        </authorList>
    </citation>
    <scope>NUCLEOTIDE SEQUENCE [LARGE SCALE GENOMIC DNA]</scope>
    <source>
        <strain evidence="2 3">DSM 41602</strain>
    </source>
</reference>
<dbReference type="Proteomes" id="UP001354649">
    <property type="component" value="Unassembled WGS sequence"/>
</dbReference>
<organism evidence="2 3">
    <name type="scientific">Streptomyces antimycoticus</name>
    <dbReference type="NCBI Taxonomy" id="68175"/>
    <lineage>
        <taxon>Bacteria</taxon>
        <taxon>Bacillati</taxon>
        <taxon>Actinomycetota</taxon>
        <taxon>Actinomycetes</taxon>
        <taxon>Kitasatosporales</taxon>
        <taxon>Streptomycetaceae</taxon>
        <taxon>Streptomyces</taxon>
        <taxon>Streptomyces violaceusniger group</taxon>
    </lineage>
</organism>